<evidence type="ECO:0000256" key="7">
    <source>
        <dbReference type="ARBA" id="ARBA00023136"/>
    </source>
</evidence>
<reference evidence="8 9" key="1">
    <citation type="submission" date="2018-02" db="EMBL/GenBank/DDBJ databases">
        <title>FDA/CDC Antimicrobial Resistant Isolate Bank Genome Sequencing.</title>
        <authorList>
            <person name="Benahmed F.H."/>
            <person name="Lutgring J.D."/>
            <person name="Yoo B."/>
            <person name="Machado M."/>
            <person name="Brown A."/>
            <person name="McAllister G."/>
            <person name="Perry A."/>
            <person name="Halpin A.L."/>
            <person name="Vavikolanu K."/>
            <person name="Ott S."/>
            <person name="Zhao X."/>
            <person name="Tallon L.J."/>
            <person name="Sadzewicz L."/>
            <person name="Aluvathingal J."/>
            <person name="Nadendla S."/>
            <person name="Voskania-kordi A."/>
            <person name="Simonyan V."/>
            <person name="Patel J."/>
            <person name="Shawar R.M."/>
        </authorList>
    </citation>
    <scope>NUCLEOTIDE SEQUENCE [LARGE SCALE GENOMIC DNA]</scope>
    <source>
        <strain evidence="8 9">AR_0356</strain>
    </source>
</reference>
<dbReference type="GO" id="GO:0005524">
    <property type="term" value="F:ATP binding"/>
    <property type="evidence" value="ECO:0007669"/>
    <property type="project" value="UniProtKB-KW"/>
</dbReference>
<comment type="subcellular location">
    <subcellularLocation>
        <location evidence="1">Cell membrane</location>
        <topology evidence="1">Multi-pass membrane protein</topology>
    </subcellularLocation>
</comment>
<evidence type="ECO:0000313" key="9">
    <source>
        <dbReference type="Proteomes" id="UP000238390"/>
    </source>
</evidence>
<dbReference type="InterPro" id="IPR011527">
    <property type="entry name" value="ABC1_TM_dom"/>
</dbReference>
<dbReference type="PANTHER" id="PTHR43394">
    <property type="entry name" value="ATP-DEPENDENT PERMEASE MDL1, MITOCHONDRIAL"/>
    <property type="match status" value="1"/>
</dbReference>
<dbReference type="InterPro" id="IPR038765">
    <property type="entry name" value="Papain-like_cys_pep_sf"/>
</dbReference>
<dbReference type="GO" id="GO:0016887">
    <property type="term" value="F:ATP hydrolysis activity"/>
    <property type="evidence" value="ECO:0007669"/>
    <property type="project" value="InterPro"/>
</dbReference>
<evidence type="ECO:0000313" key="8">
    <source>
        <dbReference type="EMBL" id="AVK09010.1"/>
    </source>
</evidence>
<dbReference type="CDD" id="cd03228">
    <property type="entry name" value="ABCC_MRP_Like"/>
    <property type="match status" value="1"/>
</dbReference>
<sequence>MRVIYQNEVADCGYACLAMVLCHLGRATEVREITAQRPISSHGLTLMDLYDVATEFGLAVQAYRFDAGDLGEIKRGAIVHFGGAHFVVFEKYRRGYVQVIDPALGRRRIALDMFLANVSGYLLECAPTPRMPRIRARSRIPAALARVRELNPQLRGQIGKLMFVAIGGQFAILAMPYFGNLVLDQVVTSDNRNLLHILAFTFASIFLVGTISTLVQSYLTALVTALVSVNVTQGLVGQLLRNPIPYFEKRNVGDLFARLKSQDEINDYTVHTAISLRIDLVVGLAALLLMLVQSPLLTAVALAIFALYLATAFALYVPMRDAHMRVLEHSAECDDTLIETIRGASLVKLASGEVRRTSIYMGKFRAYAAAMLDSARLSAIRDGVLKFVDYMDVIAITWLSAGLMLDGKLSVGVFYSFMIYKSLASERLAQAINALFSRFMLSVPVERVADVIDNPPERYAAAEQSGGPAEFRHFEGLQVHDLSFSYGASDRNVLDAVNLDIRKGDKIAILGPSGSGKSTLFKLLCAAEPLQHGEIRLNGVDFANLAVDEIRRHMTQMRQGDLILRGTIADNISLFSASADQQRIHHLLDQVGLLADVMRLPMRTRTVISDSIANISAGQRQRLLLARALYQPAELLLLDEPTSNLDPASVQRIAGLLRDLDRTLVVITHDRALAASFERCYQMHDGTLLSRGRQAGLATP</sequence>
<dbReference type="InterPro" id="IPR036640">
    <property type="entry name" value="ABC1_TM_sf"/>
</dbReference>
<keyword evidence="4" id="KW-0378">Hydrolase</keyword>
<dbReference type="Gene3D" id="1.20.1560.10">
    <property type="entry name" value="ABC transporter type 1, transmembrane domain"/>
    <property type="match status" value="1"/>
</dbReference>
<dbReference type="GO" id="GO:0008233">
    <property type="term" value="F:peptidase activity"/>
    <property type="evidence" value="ECO:0007669"/>
    <property type="project" value="InterPro"/>
</dbReference>
<dbReference type="PROSITE" id="PS00211">
    <property type="entry name" value="ABC_TRANSPORTER_1"/>
    <property type="match status" value="1"/>
</dbReference>
<dbReference type="InterPro" id="IPR003593">
    <property type="entry name" value="AAA+_ATPase"/>
</dbReference>
<dbReference type="GO" id="GO:0005886">
    <property type="term" value="C:plasma membrane"/>
    <property type="evidence" value="ECO:0007669"/>
    <property type="project" value="UniProtKB-SubCell"/>
</dbReference>
<protein>
    <submittedName>
        <fullName evidence="8">ABC transporter family protein</fullName>
    </submittedName>
</protein>
<dbReference type="PROSITE" id="PS50990">
    <property type="entry name" value="PEPTIDASE_C39"/>
    <property type="match status" value="1"/>
</dbReference>
<evidence type="ECO:0000256" key="1">
    <source>
        <dbReference type="ARBA" id="ARBA00004651"/>
    </source>
</evidence>
<keyword evidence="3" id="KW-0547">Nucleotide-binding</keyword>
<dbReference type="InterPro" id="IPR017871">
    <property type="entry name" value="ABC_transporter-like_CS"/>
</dbReference>
<evidence type="ECO:0000256" key="5">
    <source>
        <dbReference type="ARBA" id="ARBA00022840"/>
    </source>
</evidence>
<keyword evidence="9" id="KW-1185">Reference proteome</keyword>
<dbReference type="AlphaFoldDB" id="A0A2R3J484"/>
<dbReference type="Pfam" id="PF00664">
    <property type="entry name" value="ABC_membrane"/>
    <property type="match status" value="1"/>
</dbReference>
<organism evidence="8 9">
    <name type="scientific">Pseudomonas paraeruginosa</name>
    <dbReference type="NCBI Taxonomy" id="2994495"/>
    <lineage>
        <taxon>Bacteria</taxon>
        <taxon>Pseudomonadati</taxon>
        <taxon>Pseudomonadota</taxon>
        <taxon>Gammaproteobacteria</taxon>
        <taxon>Pseudomonadales</taxon>
        <taxon>Pseudomonadaceae</taxon>
        <taxon>Pseudomonas</taxon>
    </lineage>
</organism>
<evidence type="ECO:0000256" key="3">
    <source>
        <dbReference type="ARBA" id="ARBA00022741"/>
    </source>
</evidence>
<keyword evidence="5" id="KW-0067">ATP-binding</keyword>
<dbReference type="PANTHER" id="PTHR43394:SF1">
    <property type="entry name" value="ATP-BINDING CASSETTE SUB-FAMILY B MEMBER 10, MITOCHONDRIAL"/>
    <property type="match status" value="1"/>
</dbReference>
<dbReference type="PROSITE" id="PS50893">
    <property type="entry name" value="ABC_TRANSPORTER_2"/>
    <property type="match status" value="1"/>
</dbReference>
<name>A0A2R3J484_9PSED</name>
<dbReference type="InterPro" id="IPR003439">
    <property type="entry name" value="ABC_transporter-like_ATP-bd"/>
</dbReference>
<dbReference type="PROSITE" id="PS50929">
    <property type="entry name" value="ABC_TM1F"/>
    <property type="match status" value="1"/>
</dbReference>
<keyword evidence="7" id="KW-0472">Membrane</keyword>
<evidence type="ECO:0000256" key="6">
    <source>
        <dbReference type="ARBA" id="ARBA00022989"/>
    </source>
</evidence>
<dbReference type="Pfam" id="PF03412">
    <property type="entry name" value="Peptidase_C39"/>
    <property type="match status" value="1"/>
</dbReference>
<dbReference type="GO" id="GO:0015421">
    <property type="term" value="F:ABC-type oligopeptide transporter activity"/>
    <property type="evidence" value="ECO:0007669"/>
    <property type="project" value="TreeGrafter"/>
</dbReference>
<dbReference type="InterPro" id="IPR027417">
    <property type="entry name" value="P-loop_NTPase"/>
</dbReference>
<dbReference type="SUPFAM" id="SSF90123">
    <property type="entry name" value="ABC transporter transmembrane region"/>
    <property type="match status" value="1"/>
</dbReference>
<dbReference type="SUPFAM" id="SSF52540">
    <property type="entry name" value="P-loop containing nucleoside triphosphate hydrolases"/>
    <property type="match status" value="1"/>
</dbReference>
<dbReference type="CDD" id="cd18567">
    <property type="entry name" value="ABC_6TM_CvaB_RaxB_like"/>
    <property type="match status" value="1"/>
</dbReference>
<dbReference type="Proteomes" id="UP000238390">
    <property type="component" value="Chromosome"/>
</dbReference>
<dbReference type="Pfam" id="PF00005">
    <property type="entry name" value="ABC_tran"/>
    <property type="match status" value="1"/>
</dbReference>
<dbReference type="Gene3D" id="3.90.70.10">
    <property type="entry name" value="Cysteine proteinases"/>
    <property type="match status" value="1"/>
</dbReference>
<keyword evidence="2" id="KW-0812">Transmembrane</keyword>
<evidence type="ECO:0000256" key="2">
    <source>
        <dbReference type="ARBA" id="ARBA00022692"/>
    </source>
</evidence>
<dbReference type="EMBL" id="CP027169">
    <property type="protein sequence ID" value="AVK09010.1"/>
    <property type="molecule type" value="Genomic_DNA"/>
</dbReference>
<dbReference type="InterPro" id="IPR005074">
    <property type="entry name" value="Peptidase_C39"/>
</dbReference>
<dbReference type="InterPro" id="IPR039421">
    <property type="entry name" value="Type_1_exporter"/>
</dbReference>
<proteinExistence type="predicted"/>
<dbReference type="Gene3D" id="3.40.50.300">
    <property type="entry name" value="P-loop containing nucleotide triphosphate hydrolases"/>
    <property type="match status" value="1"/>
</dbReference>
<dbReference type="GO" id="GO:0006508">
    <property type="term" value="P:proteolysis"/>
    <property type="evidence" value="ECO:0007669"/>
    <property type="project" value="InterPro"/>
</dbReference>
<gene>
    <name evidence="8" type="ORF">CSB93_4695</name>
</gene>
<accession>A0A2R3J484</accession>
<dbReference type="RefSeq" id="WP_034080075.1">
    <property type="nucleotide sequence ID" value="NZ_CP027169.1"/>
</dbReference>
<keyword evidence="6" id="KW-1133">Transmembrane helix</keyword>
<evidence type="ECO:0000256" key="4">
    <source>
        <dbReference type="ARBA" id="ARBA00022801"/>
    </source>
</evidence>
<dbReference type="SMART" id="SM00382">
    <property type="entry name" value="AAA"/>
    <property type="match status" value="1"/>
</dbReference>
<dbReference type="SUPFAM" id="SSF54001">
    <property type="entry name" value="Cysteine proteinases"/>
    <property type="match status" value="1"/>
</dbReference>